<feature type="domain" description="ShlB POTRA" evidence="7">
    <location>
        <begin position="158"/>
        <end position="191"/>
    </location>
</feature>
<dbReference type="GO" id="GO:0098046">
    <property type="term" value="C:type V protein secretion system complex"/>
    <property type="evidence" value="ECO:0007669"/>
    <property type="project" value="TreeGrafter"/>
</dbReference>
<dbReference type="Pfam" id="PF03865">
    <property type="entry name" value="ShlB"/>
    <property type="match status" value="1"/>
</dbReference>
<evidence type="ECO:0000259" key="7">
    <source>
        <dbReference type="Pfam" id="PF17287"/>
    </source>
</evidence>
<gene>
    <name evidence="8" type="ORF">DF051_00965</name>
</gene>
<dbReference type="PANTHER" id="PTHR34597">
    <property type="entry name" value="SLR1661 PROTEIN"/>
    <property type="match status" value="1"/>
</dbReference>
<evidence type="ECO:0000256" key="4">
    <source>
        <dbReference type="SAM" id="SignalP"/>
    </source>
</evidence>
<organism evidence="8 9">
    <name type="scientific">Burkholderia contaminans</name>
    <dbReference type="NCBI Taxonomy" id="488447"/>
    <lineage>
        <taxon>Bacteria</taxon>
        <taxon>Pseudomonadati</taxon>
        <taxon>Pseudomonadota</taxon>
        <taxon>Betaproteobacteria</taxon>
        <taxon>Burkholderiales</taxon>
        <taxon>Burkholderiaceae</taxon>
        <taxon>Burkholderia</taxon>
        <taxon>Burkholderia cepacia complex</taxon>
    </lineage>
</organism>
<evidence type="ECO:0000313" key="9">
    <source>
        <dbReference type="Proteomes" id="UP000277921"/>
    </source>
</evidence>
<protein>
    <submittedName>
        <fullName evidence="8">ShlB/FhaC/HecB family hemolysin secretion/activation protein</fullName>
    </submittedName>
</protein>
<dbReference type="Gene3D" id="2.40.160.50">
    <property type="entry name" value="membrane protein fhac: a member of the omp85/tpsb transporter family"/>
    <property type="match status" value="1"/>
</dbReference>
<dbReference type="InterPro" id="IPR051544">
    <property type="entry name" value="TPS_OM_transporter"/>
</dbReference>
<dbReference type="Proteomes" id="UP000277921">
    <property type="component" value="Unassembled WGS sequence"/>
</dbReference>
<dbReference type="Pfam" id="PF08479">
    <property type="entry name" value="POTRA_2"/>
    <property type="match status" value="1"/>
</dbReference>
<dbReference type="Pfam" id="PF17287">
    <property type="entry name" value="POTRA_3"/>
    <property type="match status" value="1"/>
</dbReference>
<keyword evidence="3" id="KW-0998">Cell outer membrane</keyword>
<evidence type="ECO:0000259" key="6">
    <source>
        <dbReference type="Pfam" id="PF08479"/>
    </source>
</evidence>
<sequence>MKISGTVGAAVASSLLSLSSGAVAASPLPSDTQRHQEQQLDAVRRQALPSADVLTPEAGARGEVLTLPLEAPCVEIRSIEWRGAGDFPWLSKQAPGVGQCAGTRGLAAIRSWVTDQLVARGYITSLAAIPEQDYADGRLIVEVLPGRIGAIDDEPGGIGTARGVFPRGPGALLNVRDLDQALENMRRLPGQSGATFAIAPGAAFGDSDIRVGHPADARRIHGVLTADNGGQDATGRNQVAAIVAVDSPLGLYDQLLLTAGNDAYPWRSTRGSRSLSASWDVPVGYASFSLSASEWATRQAIPVGDDTFVYARRTRRIEAGIGYVPYRSGSGRTRVGLTLARREDRAWFDAFELQVQKHDITSYAFSASHLQRFQRAAVEAGVSWRGSLRGLSAFPGYVQDRSDWSGRYRIATANVSVDAPLTVGAHRANYRGTFVVQRAPVPVPSTEFLQIGGRYTVRGFDGNESLAARSGWVLRNELSARAVAGIDAYAALDAGGVSAEADTGGGRTLIGGALGLRGGYKRVSFDVALGMPLLKPSTLHSASPTLDVQVVARF</sequence>
<keyword evidence="4" id="KW-0732">Signal</keyword>
<reference evidence="8 9" key="1">
    <citation type="submission" date="2018-08" db="EMBL/GenBank/DDBJ databases">
        <title>Comparative analysis of Burkholderia isolates from Puerto Rico.</title>
        <authorList>
            <person name="Hall C."/>
            <person name="Sahl J."/>
            <person name="Wagner D."/>
        </authorList>
    </citation>
    <scope>NUCLEOTIDE SEQUENCE [LARGE SCALE GENOMIC DNA]</scope>
    <source>
        <strain evidence="8 9">Bp9025</strain>
    </source>
</reference>
<evidence type="ECO:0000256" key="1">
    <source>
        <dbReference type="ARBA" id="ARBA00022452"/>
    </source>
</evidence>
<evidence type="ECO:0000313" key="8">
    <source>
        <dbReference type="EMBL" id="RQT21449.1"/>
    </source>
</evidence>
<dbReference type="InterPro" id="IPR005565">
    <property type="entry name" value="Hemolysn_activator_HlyB_C"/>
</dbReference>
<dbReference type="InterPro" id="IPR013686">
    <property type="entry name" value="Polypept-transport_assoc_ShlB"/>
</dbReference>
<dbReference type="PIRSF" id="PIRSF029745">
    <property type="entry name" value="FhaC"/>
    <property type="match status" value="1"/>
</dbReference>
<feature type="signal peptide" evidence="4">
    <location>
        <begin position="1"/>
        <end position="24"/>
    </location>
</feature>
<dbReference type="GO" id="GO:0046819">
    <property type="term" value="P:protein secretion by the type V secretion system"/>
    <property type="evidence" value="ECO:0007669"/>
    <property type="project" value="TreeGrafter"/>
</dbReference>
<feature type="chain" id="PRO_5017951904" evidence="4">
    <location>
        <begin position="25"/>
        <end position="554"/>
    </location>
</feature>
<accession>A0A3N8RNW7</accession>
<dbReference type="PANTHER" id="PTHR34597:SF3">
    <property type="entry name" value="OUTER MEMBRANE TRANSPORTER CDIB"/>
    <property type="match status" value="1"/>
</dbReference>
<dbReference type="GO" id="GO:0008320">
    <property type="term" value="F:protein transmembrane transporter activity"/>
    <property type="evidence" value="ECO:0007669"/>
    <property type="project" value="TreeGrafter"/>
</dbReference>
<keyword evidence="1" id="KW-1134">Transmembrane beta strand</keyword>
<dbReference type="EMBL" id="QTQV01000001">
    <property type="protein sequence ID" value="RQT21449.1"/>
    <property type="molecule type" value="Genomic_DNA"/>
</dbReference>
<evidence type="ECO:0000259" key="5">
    <source>
        <dbReference type="Pfam" id="PF03865"/>
    </source>
</evidence>
<dbReference type="InterPro" id="IPR027282">
    <property type="entry name" value="TPS"/>
</dbReference>
<evidence type="ECO:0000256" key="3">
    <source>
        <dbReference type="ARBA" id="ARBA00023237"/>
    </source>
</evidence>
<evidence type="ECO:0000256" key="2">
    <source>
        <dbReference type="ARBA" id="ARBA00022692"/>
    </source>
</evidence>
<dbReference type="AlphaFoldDB" id="A0A3N8RNW7"/>
<feature type="domain" description="Polypeptide-transport-associated ShlB-type" evidence="6">
    <location>
        <begin position="75"/>
        <end position="146"/>
    </location>
</feature>
<proteinExistence type="predicted"/>
<comment type="caution">
    <text evidence="8">The sequence shown here is derived from an EMBL/GenBank/DDBJ whole genome shotgun (WGS) entry which is preliminary data.</text>
</comment>
<keyword evidence="2" id="KW-0812">Transmembrane</keyword>
<dbReference type="Gene3D" id="3.10.20.310">
    <property type="entry name" value="membrane protein fhac"/>
    <property type="match status" value="1"/>
</dbReference>
<name>A0A3N8RNW7_9BURK</name>
<feature type="domain" description="Haemolysin activator HlyB C-terminal" evidence="5">
    <location>
        <begin position="205"/>
        <end position="518"/>
    </location>
</feature>
<dbReference type="InterPro" id="IPR035251">
    <property type="entry name" value="ShlB_POTRA"/>
</dbReference>
<dbReference type="RefSeq" id="WP_124575803.1">
    <property type="nucleotide sequence ID" value="NZ_QTQV01000001.1"/>
</dbReference>
<keyword evidence="1" id="KW-0472">Membrane</keyword>